<dbReference type="Proteomes" id="UP001148312">
    <property type="component" value="Unassembled WGS sequence"/>
</dbReference>
<evidence type="ECO:0000313" key="3">
    <source>
        <dbReference type="Proteomes" id="UP001148312"/>
    </source>
</evidence>
<evidence type="ECO:0000313" key="2">
    <source>
        <dbReference type="EMBL" id="KAJ5493276.1"/>
    </source>
</evidence>
<gene>
    <name evidence="2" type="ORF">N7539_002022</name>
</gene>
<feature type="region of interest" description="Disordered" evidence="1">
    <location>
        <begin position="1"/>
        <end position="44"/>
    </location>
</feature>
<dbReference type="GeneID" id="81621874"/>
<feature type="region of interest" description="Disordered" evidence="1">
    <location>
        <begin position="192"/>
        <end position="213"/>
    </location>
</feature>
<keyword evidence="3" id="KW-1185">Reference proteome</keyword>
<proteinExistence type="predicted"/>
<dbReference type="RefSeq" id="XP_056793656.1">
    <property type="nucleotide sequence ID" value="XM_056931625.1"/>
</dbReference>
<dbReference type="AlphaFoldDB" id="A0A9W9XHW1"/>
<evidence type="ECO:0000256" key="1">
    <source>
        <dbReference type="SAM" id="MobiDB-lite"/>
    </source>
</evidence>
<sequence length="213" mass="24319">MTKDGMKSDSGGNHENEVADLTPRRNNIRLTAPDLAQESRDVGERETRIPLEKKWEEWCKINMFIASLGISDGSKKRSRRSSSAFAGKREKVVLKAAVVFGRFMVNKAQDRGNNNKIGQTSMIEEKRLATDAHGLGLRHCNSSVEAYAVMPSTEVHIRMLVVYDEENKARNRIDKKEEPDNPDATILYRIHQGEESEAKRHKTMRWKEEQPKV</sequence>
<feature type="compositionally biased region" description="Basic and acidic residues" evidence="1">
    <location>
        <begin position="1"/>
        <end position="17"/>
    </location>
</feature>
<dbReference type="EMBL" id="JAPWDQ010000002">
    <property type="protein sequence ID" value="KAJ5493276.1"/>
    <property type="molecule type" value="Genomic_DNA"/>
</dbReference>
<reference evidence="2" key="1">
    <citation type="submission" date="2022-12" db="EMBL/GenBank/DDBJ databases">
        <authorList>
            <person name="Petersen C."/>
        </authorList>
    </citation>
    <scope>NUCLEOTIDE SEQUENCE</scope>
    <source>
        <strain evidence="2">IBT 30728</strain>
    </source>
</reference>
<protein>
    <submittedName>
        <fullName evidence="2">Uncharacterized protein</fullName>
    </submittedName>
</protein>
<reference evidence="2" key="2">
    <citation type="journal article" date="2023" name="IMA Fungus">
        <title>Comparative genomic study of the Penicillium genus elucidates a diverse pangenome and 15 lateral gene transfer events.</title>
        <authorList>
            <person name="Petersen C."/>
            <person name="Sorensen T."/>
            <person name="Nielsen M.R."/>
            <person name="Sondergaard T.E."/>
            <person name="Sorensen J.L."/>
            <person name="Fitzpatrick D.A."/>
            <person name="Frisvad J.C."/>
            <person name="Nielsen K.L."/>
        </authorList>
    </citation>
    <scope>NUCLEOTIDE SEQUENCE</scope>
    <source>
        <strain evidence="2">IBT 30728</strain>
    </source>
</reference>
<organism evidence="2 3">
    <name type="scientific">Penicillium diatomitis</name>
    <dbReference type="NCBI Taxonomy" id="2819901"/>
    <lineage>
        <taxon>Eukaryota</taxon>
        <taxon>Fungi</taxon>
        <taxon>Dikarya</taxon>
        <taxon>Ascomycota</taxon>
        <taxon>Pezizomycotina</taxon>
        <taxon>Eurotiomycetes</taxon>
        <taxon>Eurotiomycetidae</taxon>
        <taxon>Eurotiales</taxon>
        <taxon>Aspergillaceae</taxon>
        <taxon>Penicillium</taxon>
    </lineage>
</organism>
<accession>A0A9W9XHW1</accession>
<name>A0A9W9XHW1_9EURO</name>
<comment type="caution">
    <text evidence="2">The sequence shown here is derived from an EMBL/GenBank/DDBJ whole genome shotgun (WGS) entry which is preliminary data.</text>
</comment>